<sequence length="127" mass="14393">MAAPCVEKPKAPSSLMANHKRSMSSHHRHGRTSKSSSHSSKSRKHKKKKRRRHYRRTMTRKTTARTFAKNPSCSQLALSSSVAWNEDGAGKESVVCSRVTRNHPTQDQQIFVQREKTFLGPHLEAAM</sequence>
<reference evidence="2" key="1">
    <citation type="journal article" date="2023" name="Mol. Biol. Evol.">
        <title>Third-Generation Sequencing Reveals the Adaptive Role of the Epigenome in Three Deep-Sea Polychaetes.</title>
        <authorList>
            <person name="Perez M."/>
            <person name="Aroh O."/>
            <person name="Sun Y."/>
            <person name="Lan Y."/>
            <person name="Juniper S.K."/>
            <person name="Young C.R."/>
            <person name="Angers B."/>
            <person name="Qian P.Y."/>
        </authorList>
    </citation>
    <scope>NUCLEOTIDE SEQUENCE</scope>
    <source>
        <strain evidence="2">R07B-5</strain>
    </source>
</reference>
<dbReference type="AlphaFoldDB" id="A0AAD9PCB7"/>
<proteinExistence type="predicted"/>
<dbReference type="EMBL" id="JAODUO010000039">
    <property type="protein sequence ID" value="KAK2192073.1"/>
    <property type="molecule type" value="Genomic_DNA"/>
</dbReference>
<protein>
    <submittedName>
        <fullName evidence="2">Uncharacterized protein</fullName>
    </submittedName>
</protein>
<gene>
    <name evidence="2" type="ORF">NP493_39g01018</name>
</gene>
<accession>A0AAD9PCB7</accession>
<comment type="caution">
    <text evidence="2">The sequence shown here is derived from an EMBL/GenBank/DDBJ whole genome shotgun (WGS) entry which is preliminary data.</text>
</comment>
<organism evidence="2 3">
    <name type="scientific">Ridgeia piscesae</name>
    <name type="common">Tubeworm</name>
    <dbReference type="NCBI Taxonomy" id="27915"/>
    <lineage>
        <taxon>Eukaryota</taxon>
        <taxon>Metazoa</taxon>
        <taxon>Spiralia</taxon>
        <taxon>Lophotrochozoa</taxon>
        <taxon>Annelida</taxon>
        <taxon>Polychaeta</taxon>
        <taxon>Sedentaria</taxon>
        <taxon>Canalipalpata</taxon>
        <taxon>Sabellida</taxon>
        <taxon>Siboglinidae</taxon>
        <taxon>Ridgeia</taxon>
    </lineage>
</organism>
<dbReference type="Proteomes" id="UP001209878">
    <property type="component" value="Unassembled WGS sequence"/>
</dbReference>
<keyword evidence="3" id="KW-1185">Reference proteome</keyword>
<feature type="region of interest" description="Disordered" evidence="1">
    <location>
        <begin position="1"/>
        <end position="72"/>
    </location>
</feature>
<evidence type="ECO:0000313" key="2">
    <source>
        <dbReference type="EMBL" id="KAK2192073.1"/>
    </source>
</evidence>
<evidence type="ECO:0000256" key="1">
    <source>
        <dbReference type="SAM" id="MobiDB-lite"/>
    </source>
</evidence>
<feature type="compositionally biased region" description="Basic residues" evidence="1">
    <location>
        <begin position="40"/>
        <end position="63"/>
    </location>
</feature>
<feature type="compositionally biased region" description="Basic residues" evidence="1">
    <location>
        <begin position="18"/>
        <end position="32"/>
    </location>
</feature>
<evidence type="ECO:0000313" key="3">
    <source>
        <dbReference type="Proteomes" id="UP001209878"/>
    </source>
</evidence>
<name>A0AAD9PCB7_RIDPI</name>